<evidence type="ECO:0000313" key="1">
    <source>
        <dbReference type="EMBL" id="MEI5617385.1"/>
    </source>
</evidence>
<accession>A0ABU8GW17</accession>
<reference evidence="1 2" key="1">
    <citation type="submission" date="2024-03" db="EMBL/GenBank/DDBJ databases">
        <title>First Report of Pectobacterium brasiliscabiei causing potato scab in china.</title>
        <authorList>
            <person name="Handique U."/>
        </authorList>
    </citation>
    <scope>NUCLEOTIDE SEQUENCE [LARGE SCALE GENOMIC DNA]</scope>
    <source>
        <strain evidence="1 2">ZRIMU1503</strain>
    </source>
</reference>
<protein>
    <submittedName>
        <fullName evidence="1">Uncharacterized protein</fullName>
    </submittedName>
</protein>
<comment type="caution">
    <text evidence="1">The sequence shown here is derived from an EMBL/GenBank/DDBJ whole genome shotgun (WGS) entry which is preliminary data.</text>
</comment>
<name>A0ABU8GW17_9ACTN</name>
<sequence length="67" mass="7591">RGFQPLSADEMQALRQKCAAAAADGRFELYKVSLKFDNPQARTAHNFPVDPLIKEMKEEFKSAGYKE</sequence>
<dbReference type="RefSeq" id="WP_336559245.1">
    <property type="nucleotide sequence ID" value="NZ_JBBAYM010000563.1"/>
</dbReference>
<gene>
    <name evidence="1" type="ORF">WB403_50715</name>
</gene>
<dbReference type="EMBL" id="JBBAYM010000563">
    <property type="protein sequence ID" value="MEI5617385.1"/>
    <property type="molecule type" value="Genomic_DNA"/>
</dbReference>
<feature type="non-terminal residue" evidence="1">
    <location>
        <position position="1"/>
    </location>
</feature>
<proteinExistence type="predicted"/>
<evidence type="ECO:0000313" key="2">
    <source>
        <dbReference type="Proteomes" id="UP001365781"/>
    </source>
</evidence>
<organism evidence="1 2">
    <name type="scientific">Streptomyces brasiliscabiei</name>
    <dbReference type="NCBI Taxonomy" id="2736302"/>
    <lineage>
        <taxon>Bacteria</taxon>
        <taxon>Bacillati</taxon>
        <taxon>Actinomycetota</taxon>
        <taxon>Actinomycetes</taxon>
        <taxon>Kitasatosporales</taxon>
        <taxon>Streptomycetaceae</taxon>
        <taxon>Streptomyces</taxon>
    </lineage>
</organism>
<dbReference type="Proteomes" id="UP001365781">
    <property type="component" value="Unassembled WGS sequence"/>
</dbReference>
<keyword evidence="2" id="KW-1185">Reference proteome</keyword>